<proteinExistence type="predicted"/>
<dbReference type="InterPro" id="IPR000792">
    <property type="entry name" value="Tscrpt_reg_LuxR_C"/>
</dbReference>
<gene>
    <name evidence="2" type="ORF">GCM10010995_23090</name>
</gene>
<reference evidence="2" key="2">
    <citation type="submission" date="2020-09" db="EMBL/GenBank/DDBJ databases">
        <authorList>
            <person name="Sun Q."/>
            <person name="Zhou Y."/>
        </authorList>
    </citation>
    <scope>NUCLEOTIDE SEQUENCE</scope>
    <source>
        <strain evidence="2">CGMCC 1.15758</strain>
    </source>
</reference>
<feature type="domain" description="HTH luxR-type" evidence="1">
    <location>
        <begin position="169"/>
        <end position="227"/>
    </location>
</feature>
<dbReference type="AlphaFoldDB" id="A0A8J2Z6G3"/>
<dbReference type="GO" id="GO:0003677">
    <property type="term" value="F:DNA binding"/>
    <property type="evidence" value="ECO:0007669"/>
    <property type="project" value="InterPro"/>
</dbReference>
<dbReference type="InterPro" id="IPR036388">
    <property type="entry name" value="WH-like_DNA-bd_sf"/>
</dbReference>
<evidence type="ECO:0000313" key="2">
    <source>
        <dbReference type="EMBL" id="GGG05013.1"/>
    </source>
</evidence>
<reference evidence="2" key="1">
    <citation type="journal article" date="2014" name="Int. J. Syst. Evol. Microbiol.">
        <title>Complete genome sequence of Corynebacterium casei LMG S-19264T (=DSM 44701T), isolated from a smear-ripened cheese.</title>
        <authorList>
            <consortium name="US DOE Joint Genome Institute (JGI-PGF)"/>
            <person name="Walter F."/>
            <person name="Albersmeier A."/>
            <person name="Kalinowski J."/>
            <person name="Ruckert C."/>
        </authorList>
    </citation>
    <scope>NUCLEOTIDE SEQUENCE</scope>
    <source>
        <strain evidence="2">CGMCC 1.15758</strain>
    </source>
</reference>
<dbReference type="EMBL" id="BMJS01000034">
    <property type="protein sequence ID" value="GGG05013.1"/>
    <property type="molecule type" value="Genomic_DNA"/>
</dbReference>
<protein>
    <recommendedName>
        <fullName evidence="1">HTH luxR-type domain-containing protein</fullName>
    </recommendedName>
</protein>
<dbReference type="Pfam" id="PF00196">
    <property type="entry name" value="GerE"/>
    <property type="match status" value="1"/>
</dbReference>
<keyword evidence="3" id="KW-1185">Reference proteome</keyword>
<name>A0A8J2Z6G3_9GAMM</name>
<accession>A0A8J2Z6G3</accession>
<evidence type="ECO:0000313" key="3">
    <source>
        <dbReference type="Proteomes" id="UP000636949"/>
    </source>
</evidence>
<dbReference type="Proteomes" id="UP000636949">
    <property type="component" value="Unassembled WGS sequence"/>
</dbReference>
<dbReference type="InterPro" id="IPR016032">
    <property type="entry name" value="Sig_transdc_resp-reg_C-effctor"/>
</dbReference>
<dbReference type="SUPFAM" id="SSF46894">
    <property type="entry name" value="C-terminal effector domain of the bipartite response regulators"/>
    <property type="match status" value="1"/>
</dbReference>
<dbReference type="Gene3D" id="1.10.10.10">
    <property type="entry name" value="Winged helix-like DNA-binding domain superfamily/Winged helix DNA-binding domain"/>
    <property type="match status" value="1"/>
</dbReference>
<sequence length="242" mass="27634">MYPVIDKLHVTGLSYTRLFANGEVINVPILEHDIYGAWLEGSPTKDPAFCLSNLTKIPKVIWYHELSAFLCNDDQSSYAFIRTMNKFDYCLTYLKYNDDNSISRLSVLTSYTVMGFFSDKQLLLDQCIAAIESYIFDCKTRIALEFDISNDISPIIFKGVDEIVAIEVLSKLTAQELLCLKLIYAGYYESKEIALKLHKSPRTIEGTVARLSQKLSCNNKYELAVKISKMHDVMRCVVMKGW</sequence>
<dbReference type="SMART" id="SM00421">
    <property type="entry name" value="HTH_LUXR"/>
    <property type="match status" value="1"/>
</dbReference>
<organism evidence="2 3">
    <name type="scientific">Cysteiniphilum litorale</name>
    <dbReference type="NCBI Taxonomy" id="2056700"/>
    <lineage>
        <taxon>Bacteria</taxon>
        <taxon>Pseudomonadati</taxon>
        <taxon>Pseudomonadota</taxon>
        <taxon>Gammaproteobacteria</taxon>
        <taxon>Thiotrichales</taxon>
        <taxon>Fastidiosibacteraceae</taxon>
        <taxon>Cysteiniphilum</taxon>
    </lineage>
</organism>
<dbReference type="GO" id="GO:0006355">
    <property type="term" value="P:regulation of DNA-templated transcription"/>
    <property type="evidence" value="ECO:0007669"/>
    <property type="project" value="InterPro"/>
</dbReference>
<evidence type="ECO:0000259" key="1">
    <source>
        <dbReference type="SMART" id="SM00421"/>
    </source>
</evidence>
<comment type="caution">
    <text evidence="2">The sequence shown here is derived from an EMBL/GenBank/DDBJ whole genome shotgun (WGS) entry which is preliminary data.</text>
</comment>